<keyword evidence="1" id="KW-0378">Hydrolase</keyword>
<dbReference type="Proteomes" id="UP000752292">
    <property type="component" value="Unassembled WGS sequence"/>
</dbReference>
<feature type="domain" description="GAF" evidence="2">
    <location>
        <begin position="2"/>
        <end position="144"/>
    </location>
</feature>
<evidence type="ECO:0000313" key="3">
    <source>
        <dbReference type="EMBL" id="MBI4251332.1"/>
    </source>
</evidence>
<feature type="domain" description="GAF" evidence="2">
    <location>
        <begin position="158"/>
        <end position="306"/>
    </location>
</feature>
<sequence length="1204" mass="131785">MLISALVREVRALVPCERCLLASWKPGPNQVHDWHVESDLEVGSPPAEFSFNGTMVPSVYQTLKPNYVTDLREAGGPWMTHLAEAGFRSALVIPIVLEGKCAAHLAVSSVRTSAFSPEQVQVLQAITPHLAMAVRNATLFSRWKVLAELNQKLSQNLELHHTLDSITQAAADLLKADHARIYLLEEDSETLRVHATHGRIPSPVGRPLVFKLGEGIIGKVAETGQPIIIPDVQARPEWATPGWARSHDIHSYIASPLRDGERTIGVITCMAHRLDFFGPEELDLLGTLASQAALAIRNAKLFEESENQATRMSTLVEVTQGLSRGLDLPHILKSISEAAALLFQGEAGFRLLEGDVLVRAWTTPGATHVMPNERIRVGESGSGIAAQTGQPVVIHDIASDPRVLPSHREAASANAGRAGALMAIPIRAGERVLGTLNIYRESGYRFDPSAVGLATSLANHAALAIENARLHQAAVSQLTELAALQDTAKALTAERELPGLLNKIAECGARLLGADRCLILTLDREGPQAELLYHQGLSENYLETLRKNSEQLMAHRLTEGSGAIAVSDVRKDPRYLLPAEVAESEGFRSLLLLPLLHENQAFGALNFYWNATRNFEPAEVSLLQAFANQAATAIQKARLFEETRRRARRLEIASEIAKAVASAMEPAALFQTITKEIRRVIPCERCTISSALPVDRRLRYWHIDTDIEAAGWSANPDEVADWVRREVYAAKRIKTIPDLAAGKIPEMAHLTEKGFRSLIVVPISQDGRCVAHFTLSSTRPRAFTAEDEDLLASVAGHVGAAIRNSTLFGMVQERASRLSTLHGLNRKINQNLSLNEVLQSIVEAAVTLTGGEFSRVFLLDPAGQQLHLGAMFGHFPPPDGSAASYLLGKGLLGQAVQHGKPVRVGRVLDDPHFALKEWARQEGIHSYIAQPILHGEDTVGAINCLSRRENHFSEEDLELLGALASQAAIAIQNARLHEATRNRVSELESLQQATNALTTQIELSELLNRIVEEGTRLLGTNRCLIMTKSPESGEVQVLHAQEVSDEYIRLVRENFEQSVLARTLTAPTATLAVTDAMVDPRYPFGPAVAAREGIRAMLAAPLVCREKAFGVLVYYWNATRAFSRSEVALAQTFADQAAIAIENTRLFAETQERASRLEITARMAKAVASTLEPSEIFRIIVREIRRAVPCERCVISSYDEKTGR</sequence>
<dbReference type="GO" id="GO:0016791">
    <property type="term" value="F:phosphatase activity"/>
    <property type="evidence" value="ECO:0007669"/>
    <property type="project" value="TreeGrafter"/>
</dbReference>
<feature type="domain" description="GAF" evidence="2">
    <location>
        <begin position="327"/>
        <end position="475"/>
    </location>
</feature>
<dbReference type="InterPro" id="IPR003018">
    <property type="entry name" value="GAF"/>
</dbReference>
<dbReference type="SUPFAM" id="SSF55781">
    <property type="entry name" value="GAF domain-like"/>
    <property type="match status" value="8"/>
</dbReference>
<dbReference type="InterPro" id="IPR029016">
    <property type="entry name" value="GAF-like_dom_sf"/>
</dbReference>
<evidence type="ECO:0000256" key="1">
    <source>
        <dbReference type="ARBA" id="ARBA00022801"/>
    </source>
</evidence>
<dbReference type="Pfam" id="PF13185">
    <property type="entry name" value="GAF_2"/>
    <property type="match status" value="3"/>
</dbReference>
<gene>
    <name evidence="3" type="ORF">HY618_02645</name>
</gene>
<dbReference type="AlphaFoldDB" id="A0A933E7D9"/>
<feature type="domain" description="GAF" evidence="2">
    <location>
        <begin position="1002"/>
        <end position="1151"/>
    </location>
</feature>
<evidence type="ECO:0000313" key="4">
    <source>
        <dbReference type="Proteomes" id="UP000752292"/>
    </source>
</evidence>
<dbReference type="PANTHER" id="PTHR43156">
    <property type="entry name" value="STAGE II SPORULATION PROTEIN E-RELATED"/>
    <property type="match status" value="1"/>
</dbReference>
<evidence type="ECO:0000259" key="2">
    <source>
        <dbReference type="SMART" id="SM00065"/>
    </source>
</evidence>
<dbReference type="PANTHER" id="PTHR43156:SF2">
    <property type="entry name" value="STAGE II SPORULATION PROTEIN E"/>
    <property type="match status" value="1"/>
</dbReference>
<proteinExistence type="predicted"/>
<dbReference type="SMART" id="SM00065">
    <property type="entry name" value="GAF"/>
    <property type="match status" value="7"/>
</dbReference>
<feature type="domain" description="GAF" evidence="2">
    <location>
        <begin position="496"/>
        <end position="644"/>
    </location>
</feature>
<dbReference type="EMBL" id="JACQRX010000119">
    <property type="protein sequence ID" value="MBI4251332.1"/>
    <property type="molecule type" value="Genomic_DNA"/>
</dbReference>
<feature type="domain" description="GAF" evidence="2">
    <location>
        <begin position="665"/>
        <end position="812"/>
    </location>
</feature>
<dbReference type="Gene3D" id="3.30.450.40">
    <property type="match status" value="8"/>
</dbReference>
<feature type="non-terminal residue" evidence="3">
    <location>
        <position position="1204"/>
    </location>
</feature>
<dbReference type="InterPro" id="IPR052016">
    <property type="entry name" value="Bact_Sigma-Reg"/>
</dbReference>
<reference evidence="3" key="1">
    <citation type="submission" date="2020-07" db="EMBL/GenBank/DDBJ databases">
        <title>Huge and variable diversity of episymbiotic CPR bacteria and DPANN archaea in groundwater ecosystems.</title>
        <authorList>
            <person name="He C.Y."/>
            <person name="Keren R."/>
            <person name="Whittaker M."/>
            <person name="Farag I.F."/>
            <person name="Doudna J."/>
            <person name="Cate J.H.D."/>
            <person name="Banfield J.F."/>
        </authorList>
    </citation>
    <scope>NUCLEOTIDE SEQUENCE</scope>
    <source>
        <strain evidence="3">NC_groundwater_1370_Ag_S-0.2um_69_93</strain>
    </source>
</reference>
<organism evidence="3 4">
    <name type="scientific">Tectimicrobiota bacterium</name>
    <dbReference type="NCBI Taxonomy" id="2528274"/>
    <lineage>
        <taxon>Bacteria</taxon>
        <taxon>Pseudomonadati</taxon>
        <taxon>Nitrospinota/Tectimicrobiota group</taxon>
        <taxon>Candidatus Tectimicrobiota</taxon>
    </lineage>
</organism>
<dbReference type="Pfam" id="PF01590">
    <property type="entry name" value="GAF"/>
    <property type="match status" value="4"/>
</dbReference>
<name>A0A933E7D9_UNCTE</name>
<accession>A0A933E7D9</accession>
<protein>
    <submittedName>
        <fullName evidence="3">GAF domain-containing protein</fullName>
    </submittedName>
</protein>
<feature type="domain" description="GAF" evidence="2">
    <location>
        <begin position="833"/>
        <end position="981"/>
    </location>
</feature>
<comment type="caution">
    <text evidence="3">The sequence shown here is derived from an EMBL/GenBank/DDBJ whole genome shotgun (WGS) entry which is preliminary data.</text>
</comment>